<evidence type="ECO:0000259" key="2">
    <source>
        <dbReference type="Pfam" id="PF11774"/>
    </source>
</evidence>
<keyword evidence="5" id="KW-1185">Reference proteome</keyword>
<reference evidence="5" key="1">
    <citation type="journal article" date="2019" name="Int. J. Syst. Evol. Microbiol.">
        <title>The Global Catalogue of Microorganisms (GCM) 10K type strain sequencing project: providing services to taxonomists for standard genome sequencing and annotation.</title>
        <authorList>
            <consortium name="The Broad Institute Genomics Platform"/>
            <consortium name="The Broad Institute Genome Sequencing Center for Infectious Disease"/>
            <person name="Wu L."/>
            <person name="Ma J."/>
        </authorList>
    </citation>
    <scope>NUCLEOTIDE SEQUENCE [LARGE SCALE GENOMIC DNA]</scope>
    <source>
        <strain evidence="5">JCM 11496</strain>
    </source>
</reference>
<sequence>MAQRVEVQLLDDLNGEEAQETVRFGIDGHKYEIDLTIQHATQLRDALSPYVHKARKPISRNAALSTGASLSMTRKREELQRIREWAKGNGHNPSSRGRISQTALDAYVVAQNTSGKGN</sequence>
<name>A0ABW4Q986_9MICC</name>
<evidence type="ECO:0000256" key="1">
    <source>
        <dbReference type="ARBA" id="ARBA00023125"/>
    </source>
</evidence>
<dbReference type="Gene3D" id="3.30.60.230">
    <property type="entry name" value="Lsr2, dimerization domain"/>
    <property type="match status" value="1"/>
</dbReference>
<feature type="domain" description="Lsr2 dimerization" evidence="2">
    <location>
        <begin position="1"/>
        <end position="56"/>
    </location>
</feature>
<dbReference type="InterPro" id="IPR055370">
    <property type="entry name" value="Lsr2_DNA-bd"/>
</dbReference>
<dbReference type="InterPro" id="IPR024412">
    <property type="entry name" value="Lsr2_dim_dom"/>
</dbReference>
<gene>
    <name evidence="4" type="ORF">ACFSFX_11785</name>
</gene>
<protein>
    <submittedName>
        <fullName evidence="4">Lsr2 family protein</fullName>
    </submittedName>
</protein>
<dbReference type="EMBL" id="JBHUGA010000043">
    <property type="protein sequence ID" value="MFD1847275.1"/>
    <property type="molecule type" value="Genomic_DNA"/>
</dbReference>
<proteinExistence type="predicted"/>
<dbReference type="RefSeq" id="WP_343880594.1">
    <property type="nucleotide sequence ID" value="NZ_BAAAIJ010000048.1"/>
</dbReference>
<comment type="caution">
    <text evidence="4">The sequence shown here is derived from an EMBL/GenBank/DDBJ whole genome shotgun (WGS) entry which is preliminary data.</text>
</comment>
<dbReference type="Gene3D" id="4.10.320.10">
    <property type="entry name" value="E3-binding domain"/>
    <property type="match status" value="1"/>
</dbReference>
<accession>A0ABW4Q986</accession>
<dbReference type="InterPro" id="IPR036625">
    <property type="entry name" value="E3-bd_dom_sf"/>
</dbReference>
<keyword evidence="1" id="KW-0238">DNA-binding</keyword>
<feature type="domain" description="Lsr2 DNA-binding" evidence="3">
    <location>
        <begin position="75"/>
        <end position="107"/>
    </location>
</feature>
<dbReference type="Pfam" id="PF23359">
    <property type="entry name" value="Lsr2_DNA-bd"/>
    <property type="match status" value="1"/>
</dbReference>
<dbReference type="Proteomes" id="UP001597307">
    <property type="component" value="Unassembled WGS sequence"/>
</dbReference>
<evidence type="ECO:0000313" key="4">
    <source>
        <dbReference type="EMBL" id="MFD1847275.1"/>
    </source>
</evidence>
<evidence type="ECO:0000313" key="5">
    <source>
        <dbReference type="Proteomes" id="UP001597307"/>
    </source>
</evidence>
<evidence type="ECO:0000259" key="3">
    <source>
        <dbReference type="Pfam" id="PF23359"/>
    </source>
</evidence>
<dbReference type="Pfam" id="PF11774">
    <property type="entry name" value="Lsr2"/>
    <property type="match status" value="1"/>
</dbReference>
<dbReference type="InterPro" id="IPR042261">
    <property type="entry name" value="Lsr2-like_dimerization"/>
</dbReference>
<organism evidence="4 5">
    <name type="scientific">Arthrobacter flavus</name>
    <dbReference type="NCBI Taxonomy" id="95172"/>
    <lineage>
        <taxon>Bacteria</taxon>
        <taxon>Bacillati</taxon>
        <taxon>Actinomycetota</taxon>
        <taxon>Actinomycetes</taxon>
        <taxon>Micrococcales</taxon>
        <taxon>Micrococcaceae</taxon>
        <taxon>Arthrobacter</taxon>
    </lineage>
</organism>